<dbReference type="InterPro" id="IPR051400">
    <property type="entry name" value="HAD-like_hydrolase"/>
</dbReference>
<keyword evidence="4 6" id="KW-0378">Hydrolase</keyword>
<evidence type="ECO:0000313" key="7">
    <source>
        <dbReference type="Proteomes" id="UP000236584"/>
    </source>
</evidence>
<comment type="cofactor">
    <cofactor evidence="1">
        <name>Mg(2+)</name>
        <dbReference type="ChEBI" id="CHEBI:18420"/>
    </cofactor>
</comment>
<evidence type="ECO:0000256" key="1">
    <source>
        <dbReference type="ARBA" id="ARBA00001946"/>
    </source>
</evidence>
<dbReference type="KEGG" id="srub:C2R22_10545"/>
<proteinExistence type="inferred from homology"/>
<dbReference type="NCBIfam" id="TIGR01549">
    <property type="entry name" value="HAD-SF-IA-v1"/>
    <property type="match status" value="1"/>
</dbReference>
<dbReference type="EMBL" id="CP026309">
    <property type="protein sequence ID" value="AUV82034.1"/>
    <property type="molecule type" value="Genomic_DNA"/>
</dbReference>
<evidence type="ECO:0000256" key="5">
    <source>
        <dbReference type="ARBA" id="ARBA00022842"/>
    </source>
</evidence>
<dbReference type="PANTHER" id="PTHR46470:SF2">
    <property type="entry name" value="GLYCERALDEHYDE 3-PHOSPHATE PHOSPHATASE"/>
    <property type="match status" value="1"/>
</dbReference>
<dbReference type="Gene3D" id="1.20.120.710">
    <property type="entry name" value="Haloacid dehalogenase hydrolase-like domain"/>
    <property type="match status" value="1"/>
</dbReference>
<evidence type="ECO:0000256" key="3">
    <source>
        <dbReference type="ARBA" id="ARBA00022723"/>
    </source>
</evidence>
<name>A0A2I8VJG1_9EURY</name>
<dbReference type="Proteomes" id="UP000236584">
    <property type="component" value="Chromosome"/>
</dbReference>
<organism evidence="6 7">
    <name type="scientific">Salinigranum rubrum</name>
    <dbReference type="NCBI Taxonomy" id="755307"/>
    <lineage>
        <taxon>Archaea</taxon>
        <taxon>Methanobacteriati</taxon>
        <taxon>Methanobacteriota</taxon>
        <taxon>Stenosarchaea group</taxon>
        <taxon>Halobacteria</taxon>
        <taxon>Halobacteriales</taxon>
        <taxon>Haloferacaceae</taxon>
        <taxon>Salinigranum</taxon>
    </lineage>
</organism>
<dbReference type="Gene3D" id="3.40.50.1000">
    <property type="entry name" value="HAD superfamily/HAD-like"/>
    <property type="match status" value="1"/>
</dbReference>
<protein>
    <submittedName>
        <fullName evidence="6">HAD family hydrolase</fullName>
    </submittedName>
</protein>
<dbReference type="GO" id="GO:0046872">
    <property type="term" value="F:metal ion binding"/>
    <property type="evidence" value="ECO:0007669"/>
    <property type="project" value="UniProtKB-KW"/>
</dbReference>
<gene>
    <name evidence="6" type="ORF">C2R22_10545</name>
</gene>
<dbReference type="GO" id="GO:0016791">
    <property type="term" value="F:phosphatase activity"/>
    <property type="evidence" value="ECO:0007669"/>
    <property type="project" value="TreeGrafter"/>
</dbReference>
<evidence type="ECO:0000256" key="4">
    <source>
        <dbReference type="ARBA" id="ARBA00022801"/>
    </source>
</evidence>
<comment type="similarity">
    <text evidence="2">Belongs to the HAD-like hydrolase superfamily.</text>
</comment>
<dbReference type="AlphaFoldDB" id="A0A2I8VJG1"/>
<sequence length="233" mass="25125">MPAFDAVLFDLDNTLCRHEQSAETIYFGAFERADIEPVGTPSDLWEALDGDPPPDDPTDYLADGFARVSDQYGVSVDARRLAEGFRETVDYRAVSFVSGAERALAAASEHGPVGLITNGPSSRQRVKLDALGIGEAFDVVVYAGDLPRRKPYPDPFEDALDALDVRSNSALYVGDSVEHDVVGAQRAGIPVAWFADGGEWDERWNEVDPPAYVLDRMGGLADVLGDDASASTV</sequence>
<dbReference type="InterPro" id="IPR023214">
    <property type="entry name" value="HAD_sf"/>
</dbReference>
<dbReference type="GeneID" id="35592534"/>
<dbReference type="SFLD" id="SFLDG01129">
    <property type="entry name" value="C1.5:_HAD__Beta-PGM__Phosphata"/>
    <property type="match status" value="1"/>
</dbReference>
<dbReference type="SUPFAM" id="SSF56784">
    <property type="entry name" value="HAD-like"/>
    <property type="match status" value="1"/>
</dbReference>
<dbReference type="OrthoDB" id="27736at2157"/>
<dbReference type="InterPro" id="IPR006439">
    <property type="entry name" value="HAD-SF_hydro_IA"/>
</dbReference>
<keyword evidence="3" id="KW-0479">Metal-binding</keyword>
<evidence type="ECO:0000256" key="2">
    <source>
        <dbReference type="ARBA" id="ARBA00007958"/>
    </source>
</evidence>
<accession>A0A2I8VJG1</accession>
<dbReference type="PANTHER" id="PTHR46470">
    <property type="entry name" value="N-ACYLNEURAMINATE-9-PHOSPHATASE"/>
    <property type="match status" value="1"/>
</dbReference>
<dbReference type="InterPro" id="IPR041492">
    <property type="entry name" value="HAD_2"/>
</dbReference>
<evidence type="ECO:0000313" key="6">
    <source>
        <dbReference type="EMBL" id="AUV82034.1"/>
    </source>
</evidence>
<dbReference type="SFLD" id="SFLDS00003">
    <property type="entry name" value="Haloacid_Dehalogenase"/>
    <property type="match status" value="1"/>
</dbReference>
<dbReference type="GO" id="GO:0044281">
    <property type="term" value="P:small molecule metabolic process"/>
    <property type="evidence" value="ECO:0007669"/>
    <property type="project" value="UniProtKB-ARBA"/>
</dbReference>
<reference evidence="6 7" key="1">
    <citation type="submission" date="2018-01" db="EMBL/GenBank/DDBJ databases">
        <title>Complete genome sequence of Salinigranum rubrum GX10T, an extremely halophilic archaeon isolated from a marine solar saltern.</title>
        <authorList>
            <person name="Han S."/>
        </authorList>
    </citation>
    <scope>NUCLEOTIDE SEQUENCE [LARGE SCALE GENOMIC DNA]</scope>
    <source>
        <strain evidence="6 7">GX10</strain>
    </source>
</reference>
<dbReference type="InterPro" id="IPR036412">
    <property type="entry name" value="HAD-like_sf"/>
</dbReference>
<keyword evidence="5" id="KW-0460">Magnesium</keyword>
<keyword evidence="7" id="KW-1185">Reference proteome</keyword>
<dbReference type="Pfam" id="PF13419">
    <property type="entry name" value="HAD_2"/>
    <property type="match status" value="1"/>
</dbReference>
<dbReference type="RefSeq" id="WP_103425723.1">
    <property type="nucleotide sequence ID" value="NZ_CP026309.1"/>
</dbReference>